<dbReference type="GO" id="GO:0003905">
    <property type="term" value="F:alkylbase DNA N-glycosylase activity"/>
    <property type="evidence" value="ECO:0007669"/>
    <property type="project" value="InterPro"/>
</dbReference>
<dbReference type="EMBL" id="JAQONE010000021">
    <property type="protein sequence ID" value="MDC2829625.1"/>
    <property type="molecule type" value="Genomic_DNA"/>
</dbReference>
<evidence type="ECO:0000256" key="1">
    <source>
        <dbReference type="ARBA" id="ARBA00009232"/>
    </source>
</evidence>
<dbReference type="Pfam" id="PF02245">
    <property type="entry name" value="Pur_DNA_glyco"/>
    <property type="match status" value="1"/>
</dbReference>
<dbReference type="GO" id="GO:0006284">
    <property type="term" value="P:base-excision repair"/>
    <property type="evidence" value="ECO:0007669"/>
    <property type="project" value="InterPro"/>
</dbReference>
<comment type="similarity">
    <text evidence="1 5">Belongs to the DNA glycosylase MPG family.</text>
</comment>
<dbReference type="AlphaFoldDB" id="A0AAJ1HTX8"/>
<accession>A0AAJ1HTX8</accession>
<gene>
    <name evidence="6" type="ORF">PO250_04810</name>
</gene>
<dbReference type="RefSeq" id="WP_272225817.1">
    <property type="nucleotide sequence ID" value="NZ_JAQONE010000021.1"/>
</dbReference>
<organism evidence="6 7">
    <name type="scientific">Limosilactobacillus mucosae</name>
    <name type="common">Lactobacillus mucosae</name>
    <dbReference type="NCBI Taxonomy" id="97478"/>
    <lineage>
        <taxon>Bacteria</taxon>
        <taxon>Bacillati</taxon>
        <taxon>Bacillota</taxon>
        <taxon>Bacilli</taxon>
        <taxon>Lactobacillales</taxon>
        <taxon>Lactobacillaceae</taxon>
        <taxon>Limosilactobacillus</taxon>
    </lineage>
</organism>
<comment type="caution">
    <text evidence="6">The sequence shown here is derived from an EMBL/GenBank/DDBJ whole genome shotgun (WGS) entry which is preliminary data.</text>
</comment>
<proteinExistence type="inferred from homology"/>
<protein>
    <recommendedName>
        <fullName evidence="5">Putative 3-methyladenine DNA glycosylase</fullName>
        <ecNumber evidence="5">3.2.2.-</ecNumber>
    </recommendedName>
</protein>
<dbReference type="InterPro" id="IPR003180">
    <property type="entry name" value="MPG"/>
</dbReference>
<dbReference type="PANTHER" id="PTHR10429:SF0">
    <property type="entry name" value="DNA-3-METHYLADENINE GLYCOSYLASE"/>
    <property type="match status" value="1"/>
</dbReference>
<dbReference type="Proteomes" id="UP001220670">
    <property type="component" value="Unassembled WGS sequence"/>
</dbReference>
<dbReference type="EC" id="3.2.2.-" evidence="5"/>
<dbReference type="InterPro" id="IPR011034">
    <property type="entry name" value="Formyl_transferase-like_C_sf"/>
</dbReference>
<dbReference type="CDD" id="cd00540">
    <property type="entry name" value="AAG"/>
    <property type="match status" value="1"/>
</dbReference>
<name>A0AAJ1HTX8_LIMMU</name>
<evidence type="ECO:0000256" key="4">
    <source>
        <dbReference type="ARBA" id="ARBA00023204"/>
    </source>
</evidence>
<dbReference type="HAMAP" id="MF_00527">
    <property type="entry name" value="3MGH"/>
    <property type="match status" value="1"/>
</dbReference>
<dbReference type="SUPFAM" id="SSF50486">
    <property type="entry name" value="FMT C-terminal domain-like"/>
    <property type="match status" value="1"/>
</dbReference>
<keyword evidence="2 5" id="KW-0227">DNA damage</keyword>
<dbReference type="Gene3D" id="3.10.300.10">
    <property type="entry name" value="Methylpurine-DNA glycosylase (MPG)"/>
    <property type="match status" value="1"/>
</dbReference>
<dbReference type="GO" id="GO:0003677">
    <property type="term" value="F:DNA binding"/>
    <property type="evidence" value="ECO:0007669"/>
    <property type="project" value="InterPro"/>
</dbReference>
<reference evidence="6" key="1">
    <citation type="submission" date="2023-01" db="EMBL/GenBank/DDBJ databases">
        <title>Genome analysis of 13 Lactobacillus isolated from gut of wild boar.</title>
        <authorList>
            <person name="Papp P."/>
            <person name="Libisch B."/>
            <person name="Nagy T."/>
            <person name="Olasz F."/>
        </authorList>
    </citation>
    <scope>NUCLEOTIDE SEQUENCE</scope>
    <source>
        <strain evidence="6">F146</strain>
    </source>
</reference>
<sequence>MLSEYQKFFTGRPTPQIAKDLLGRLLIFHGPQGDVGGWIVETEAYVGEQDSASHAFGGRRTNYSESLYGMPGDLYIYQIRSHYCIDIVVQNQEEPQGVLIRAIEPAVGVEQMIKNRGQDGFNLTNGPGKLMQALGVQSRSMDGQPMERAKLKVDLKAERHVPQKIEAGPRIGVNAKGKDALKPYRFIVAGNPYVSKMKRRDADDLTHGWRD</sequence>
<evidence type="ECO:0000313" key="6">
    <source>
        <dbReference type="EMBL" id="MDC2829625.1"/>
    </source>
</evidence>
<keyword evidence="4 5" id="KW-0234">DNA repair</keyword>
<evidence type="ECO:0000313" key="7">
    <source>
        <dbReference type="Proteomes" id="UP001220670"/>
    </source>
</evidence>
<evidence type="ECO:0000256" key="5">
    <source>
        <dbReference type="HAMAP-Rule" id="MF_00527"/>
    </source>
</evidence>
<evidence type="ECO:0000256" key="3">
    <source>
        <dbReference type="ARBA" id="ARBA00022801"/>
    </source>
</evidence>
<evidence type="ECO:0000256" key="2">
    <source>
        <dbReference type="ARBA" id="ARBA00022763"/>
    </source>
</evidence>
<keyword evidence="3 5" id="KW-0378">Hydrolase</keyword>
<dbReference type="NCBIfam" id="TIGR00567">
    <property type="entry name" value="3mg"/>
    <property type="match status" value="1"/>
</dbReference>
<dbReference type="FunFam" id="3.10.300.10:FF:000001">
    <property type="entry name" value="Putative 3-methyladenine DNA glycosylase"/>
    <property type="match status" value="1"/>
</dbReference>
<dbReference type="InterPro" id="IPR036995">
    <property type="entry name" value="MPG_sf"/>
</dbReference>
<dbReference type="PANTHER" id="PTHR10429">
    <property type="entry name" value="DNA-3-METHYLADENINE GLYCOSYLASE"/>
    <property type="match status" value="1"/>
</dbReference>